<evidence type="ECO:0000313" key="7">
    <source>
        <dbReference type="Proteomes" id="UP000017836"/>
    </source>
</evidence>
<dbReference type="PROSITE" id="PS00653">
    <property type="entry name" value="GLYCOSYL_HYDROL_F1_2"/>
    <property type="match status" value="1"/>
</dbReference>
<keyword evidence="5" id="KW-0732">Signal</keyword>
<dbReference type="GO" id="GO:0005975">
    <property type="term" value="P:carbohydrate metabolic process"/>
    <property type="evidence" value="ECO:0007669"/>
    <property type="project" value="InterPro"/>
</dbReference>
<dbReference type="InterPro" id="IPR017853">
    <property type="entry name" value="GH"/>
</dbReference>
<evidence type="ECO:0000256" key="4">
    <source>
        <dbReference type="RuleBase" id="RU003690"/>
    </source>
</evidence>
<evidence type="ECO:0000256" key="3">
    <source>
        <dbReference type="ARBA" id="ARBA00023295"/>
    </source>
</evidence>
<keyword evidence="2" id="KW-0378">Hydrolase</keyword>
<sequence length="525" mass="60519">MQMNSFWWIISSLICSLFLAGTIAENPPERSDFPSDFVFGVSTSSYQVEGAVKEGGRGPSIWDSFTHDHPEKIDDRSNGDFSADSYHQYKEDVRMVTEVGLNAYRFSLSWSRILPRGHLKGGVNKEGIKYYNDLINDLVLHGIEPFVTLFHWDVPQALEEEYGGFLSSKIVDDFRDYSDICFKEFGDRVKYWITINEPLTVAADGYDLGIKAPGRCSVGLGDCREGNSAIEPYQVAHNFILAHANAVQLYRNNYKEVQNGEIGMSASCRWLLPLTNSTEDQEAAIRELDFTLGWFVEPLVRGDYPITMREYVGERLPKFTQEQSDIVRGSYDFIGLNYYTARYASNIPHLLPTPPIRYSLDAYVSKSYERNGLPIGPKAASSWLYVYPQGLKELLVYVNKRYDNPIIYITENGVDEYNNHTISLKQCLNDTWRVDYHRWHMPSILEALREGVRVKGYIIWSLLDNFEWENGYTVRFGVYYVDFLDNAKRYPKYSAYWLSSFLGGKIPNPKYNRHDLKNFITHDTM</sequence>
<evidence type="ECO:0000256" key="1">
    <source>
        <dbReference type="ARBA" id="ARBA00010838"/>
    </source>
</evidence>
<evidence type="ECO:0008006" key="8">
    <source>
        <dbReference type="Google" id="ProtNLM"/>
    </source>
</evidence>
<keyword evidence="7" id="KW-1185">Reference proteome</keyword>
<dbReference type="PANTHER" id="PTHR10353">
    <property type="entry name" value="GLYCOSYL HYDROLASE"/>
    <property type="match status" value="1"/>
</dbReference>
<dbReference type="PRINTS" id="PR00131">
    <property type="entry name" value="GLHYDRLASE1"/>
</dbReference>
<dbReference type="EMBL" id="KI393016">
    <property type="protein sequence ID" value="ERN09273.1"/>
    <property type="molecule type" value="Genomic_DNA"/>
</dbReference>
<reference evidence="7" key="1">
    <citation type="journal article" date="2013" name="Science">
        <title>The Amborella genome and the evolution of flowering plants.</title>
        <authorList>
            <consortium name="Amborella Genome Project"/>
        </authorList>
    </citation>
    <scope>NUCLEOTIDE SEQUENCE [LARGE SCALE GENOMIC DNA]</scope>
</reference>
<evidence type="ECO:0000256" key="5">
    <source>
        <dbReference type="SAM" id="SignalP"/>
    </source>
</evidence>
<gene>
    <name evidence="6" type="ORF">AMTR_s00149p00058790</name>
</gene>
<dbReference type="Gene3D" id="3.20.20.80">
    <property type="entry name" value="Glycosidases"/>
    <property type="match status" value="1"/>
</dbReference>
<dbReference type="HOGENOM" id="CLU_001859_1_3_1"/>
<dbReference type="Gramene" id="ERN09273">
    <property type="protein sequence ID" value="ERN09273"/>
    <property type="gene ID" value="AMTR_s00149p00058790"/>
</dbReference>
<dbReference type="InterPro" id="IPR001360">
    <property type="entry name" value="Glyco_hydro_1"/>
</dbReference>
<evidence type="ECO:0000256" key="2">
    <source>
        <dbReference type="ARBA" id="ARBA00022801"/>
    </source>
</evidence>
<proteinExistence type="inferred from homology"/>
<dbReference type="AlphaFoldDB" id="W1PMK1"/>
<evidence type="ECO:0000313" key="6">
    <source>
        <dbReference type="EMBL" id="ERN09273.1"/>
    </source>
</evidence>
<dbReference type="PANTHER" id="PTHR10353:SF137">
    <property type="entry name" value="MYROSINASE 3-RELATED"/>
    <property type="match status" value="1"/>
</dbReference>
<keyword evidence="3" id="KW-0326">Glycosidase</keyword>
<name>W1PMK1_AMBTC</name>
<dbReference type="KEGG" id="atr:18437419"/>
<dbReference type="eggNOG" id="KOG0626">
    <property type="taxonomic scope" value="Eukaryota"/>
</dbReference>
<dbReference type="GO" id="GO:0008422">
    <property type="term" value="F:beta-glucosidase activity"/>
    <property type="evidence" value="ECO:0000318"/>
    <property type="project" value="GO_Central"/>
</dbReference>
<organism evidence="6 7">
    <name type="scientific">Amborella trichopoda</name>
    <dbReference type="NCBI Taxonomy" id="13333"/>
    <lineage>
        <taxon>Eukaryota</taxon>
        <taxon>Viridiplantae</taxon>
        <taxon>Streptophyta</taxon>
        <taxon>Embryophyta</taxon>
        <taxon>Tracheophyta</taxon>
        <taxon>Spermatophyta</taxon>
        <taxon>Magnoliopsida</taxon>
        <taxon>Amborellales</taxon>
        <taxon>Amborellaceae</taxon>
        <taxon>Amborella</taxon>
    </lineage>
</organism>
<accession>W1PMK1</accession>
<feature type="signal peptide" evidence="5">
    <location>
        <begin position="1"/>
        <end position="24"/>
    </location>
</feature>
<dbReference type="InterPro" id="IPR033132">
    <property type="entry name" value="GH_1_N_CS"/>
</dbReference>
<dbReference type="Pfam" id="PF00232">
    <property type="entry name" value="Glyco_hydro_1"/>
    <property type="match status" value="1"/>
</dbReference>
<feature type="chain" id="PRO_5004808125" description="Beta-glucosidase" evidence="5">
    <location>
        <begin position="25"/>
        <end position="525"/>
    </location>
</feature>
<dbReference type="FunFam" id="3.20.20.80:FF:000020">
    <property type="entry name" value="Beta-glucosidase 12"/>
    <property type="match status" value="1"/>
</dbReference>
<comment type="similarity">
    <text evidence="1 4">Belongs to the glycosyl hydrolase 1 family.</text>
</comment>
<dbReference type="SUPFAM" id="SSF51445">
    <property type="entry name" value="(Trans)glycosidases"/>
    <property type="match status" value="1"/>
</dbReference>
<dbReference type="OrthoDB" id="65569at2759"/>
<dbReference type="Proteomes" id="UP000017836">
    <property type="component" value="Unassembled WGS sequence"/>
</dbReference>
<protein>
    <recommendedName>
        <fullName evidence="8">Beta-glucosidase</fullName>
    </recommendedName>
</protein>
<dbReference type="OMA" id="NYYQTIT"/>